<dbReference type="HAMAP" id="MF_00083">
    <property type="entry name" value="Pept_tRNA_hydro_bact"/>
    <property type="match status" value="1"/>
</dbReference>
<dbReference type="PROSITE" id="PS01196">
    <property type="entry name" value="PEPT_TRNA_HYDROL_2"/>
    <property type="match status" value="1"/>
</dbReference>
<dbReference type="EMBL" id="FUXM01000082">
    <property type="protein sequence ID" value="SKA30447.1"/>
    <property type="molecule type" value="Genomic_DNA"/>
</dbReference>
<feature type="site" description="Stabilizes the basic form of H active site to accept a proton" evidence="8">
    <location>
        <position position="91"/>
    </location>
</feature>
<dbReference type="GO" id="GO:0004045">
    <property type="term" value="F:peptidyl-tRNA hydrolase activity"/>
    <property type="evidence" value="ECO:0007669"/>
    <property type="project" value="UniProtKB-UniRule"/>
</dbReference>
<dbReference type="InterPro" id="IPR036416">
    <property type="entry name" value="Pept_tRNA_hydro_sf"/>
</dbReference>
<dbReference type="PANTHER" id="PTHR17224">
    <property type="entry name" value="PEPTIDYL-TRNA HYDROLASE"/>
    <property type="match status" value="1"/>
</dbReference>
<evidence type="ECO:0000256" key="8">
    <source>
        <dbReference type="HAMAP-Rule" id="MF_00083"/>
    </source>
</evidence>
<accession>A0A1T4SQJ1</accession>
<evidence type="ECO:0000256" key="2">
    <source>
        <dbReference type="ARBA" id="ARBA00022555"/>
    </source>
</evidence>
<dbReference type="EC" id="3.1.1.29" evidence="1 8"/>
<evidence type="ECO:0000313" key="11">
    <source>
        <dbReference type="EMBL" id="SKA30447.1"/>
    </source>
</evidence>
<comment type="function">
    <text evidence="8">Catalyzes the release of premature peptidyl moieties from peptidyl-tRNA molecules trapped in stalled 50S ribosomal subunits, and thus maintains levels of free tRNAs and 50S ribosomes.</text>
</comment>
<reference evidence="12" key="1">
    <citation type="submission" date="2017-02" db="EMBL/GenBank/DDBJ databases">
        <authorList>
            <person name="Varghese N."/>
            <person name="Submissions S."/>
        </authorList>
    </citation>
    <scope>NUCLEOTIDE SEQUENCE [LARGE SCALE GENOMIC DNA]</scope>
    <source>
        <strain evidence="12">DSM 16521</strain>
    </source>
</reference>
<evidence type="ECO:0000256" key="1">
    <source>
        <dbReference type="ARBA" id="ARBA00013260"/>
    </source>
</evidence>
<comment type="similarity">
    <text evidence="5 8 10">Belongs to the PTH family.</text>
</comment>
<dbReference type="SUPFAM" id="SSF53178">
    <property type="entry name" value="Peptidyl-tRNA hydrolase-like"/>
    <property type="match status" value="1"/>
</dbReference>
<dbReference type="Proteomes" id="UP000189933">
    <property type="component" value="Unassembled WGS sequence"/>
</dbReference>
<dbReference type="GO" id="GO:0006515">
    <property type="term" value="P:protein quality control for misfolded or incompletely synthesized proteins"/>
    <property type="evidence" value="ECO:0007669"/>
    <property type="project" value="UniProtKB-UniRule"/>
</dbReference>
<dbReference type="Pfam" id="PF01195">
    <property type="entry name" value="Pept_tRNA_hydro"/>
    <property type="match status" value="1"/>
</dbReference>
<gene>
    <name evidence="8" type="primary">pth</name>
    <name evidence="11" type="ORF">SAMN02745885_02807</name>
</gene>
<proteinExistence type="inferred from homology"/>
<dbReference type="PROSITE" id="PS01195">
    <property type="entry name" value="PEPT_TRNA_HYDROL_1"/>
    <property type="match status" value="1"/>
</dbReference>
<dbReference type="RefSeq" id="WP_078666718.1">
    <property type="nucleotide sequence ID" value="NZ_FUXM01000082.1"/>
</dbReference>
<dbReference type="InterPro" id="IPR001328">
    <property type="entry name" value="Pept_tRNA_hydro"/>
</dbReference>
<evidence type="ECO:0000313" key="12">
    <source>
        <dbReference type="Proteomes" id="UP000189933"/>
    </source>
</evidence>
<dbReference type="Gene3D" id="3.40.50.1470">
    <property type="entry name" value="Peptidyl-tRNA hydrolase"/>
    <property type="match status" value="1"/>
</dbReference>
<dbReference type="InterPro" id="IPR018171">
    <property type="entry name" value="Pept_tRNA_hydro_CS"/>
</dbReference>
<feature type="binding site" evidence="8">
    <location>
        <position position="66"/>
    </location>
    <ligand>
        <name>tRNA</name>
        <dbReference type="ChEBI" id="CHEBI:17843"/>
    </ligand>
</feature>
<sequence length="190" mass="20507">MKMLVGLGNPGPQYELTRHNVGFLVIDALADKVGVSSFKQQAGALVASVNYQGEKLLLVKPQTYMNLSGQAVGELARYYKIPAQDVLVIYDDMDNPFGQLRLRARGSSGGHNGIKSIISHLGTEEFPRLKVGIGRPRPGQSAADYVLEPFSSEERAALGRIIPAAVDRVLAVVDKGIVAAMNEFNGKRVT</sequence>
<dbReference type="AlphaFoldDB" id="A0A1T4SQJ1"/>
<organism evidence="11 12">
    <name type="scientific">Carboxydocella sporoproducens DSM 16521</name>
    <dbReference type="NCBI Taxonomy" id="1121270"/>
    <lineage>
        <taxon>Bacteria</taxon>
        <taxon>Bacillati</taxon>
        <taxon>Bacillota</taxon>
        <taxon>Clostridia</taxon>
        <taxon>Eubacteriales</taxon>
        <taxon>Clostridiales Family XVI. Incertae Sedis</taxon>
        <taxon>Carboxydocella</taxon>
    </lineage>
</organism>
<evidence type="ECO:0000256" key="9">
    <source>
        <dbReference type="RuleBase" id="RU000673"/>
    </source>
</evidence>
<evidence type="ECO:0000256" key="6">
    <source>
        <dbReference type="ARBA" id="ARBA00048707"/>
    </source>
</evidence>
<feature type="binding site" evidence="8">
    <location>
        <position position="64"/>
    </location>
    <ligand>
        <name>tRNA</name>
        <dbReference type="ChEBI" id="CHEBI:17843"/>
    </ligand>
</feature>
<comment type="function">
    <text evidence="8">Hydrolyzes ribosome-free peptidyl-tRNAs (with 1 or more amino acids incorporated), which drop off the ribosome during protein synthesis, or as a result of ribosome stalling.</text>
</comment>
<dbReference type="GO" id="GO:0072344">
    <property type="term" value="P:rescue of stalled ribosome"/>
    <property type="evidence" value="ECO:0007669"/>
    <property type="project" value="UniProtKB-UniRule"/>
</dbReference>
<dbReference type="GO" id="GO:0005737">
    <property type="term" value="C:cytoplasm"/>
    <property type="evidence" value="ECO:0007669"/>
    <property type="project" value="UniProtKB-SubCell"/>
</dbReference>
<dbReference type="CDD" id="cd00462">
    <property type="entry name" value="PTH"/>
    <property type="match status" value="1"/>
</dbReference>
<feature type="binding site" evidence="8">
    <location>
        <position position="14"/>
    </location>
    <ligand>
        <name>tRNA</name>
        <dbReference type="ChEBI" id="CHEBI:17843"/>
    </ligand>
</feature>
<evidence type="ECO:0000256" key="3">
    <source>
        <dbReference type="ARBA" id="ARBA00022801"/>
    </source>
</evidence>
<evidence type="ECO:0000256" key="10">
    <source>
        <dbReference type="RuleBase" id="RU004320"/>
    </source>
</evidence>
<keyword evidence="4 8" id="KW-0694">RNA-binding</keyword>
<name>A0A1T4SQJ1_9FIRM</name>
<feature type="binding site" evidence="8">
    <location>
        <position position="112"/>
    </location>
    <ligand>
        <name>tRNA</name>
        <dbReference type="ChEBI" id="CHEBI:17843"/>
    </ligand>
</feature>
<dbReference type="GO" id="GO:0000049">
    <property type="term" value="F:tRNA binding"/>
    <property type="evidence" value="ECO:0007669"/>
    <property type="project" value="UniProtKB-UniRule"/>
</dbReference>
<evidence type="ECO:0000256" key="5">
    <source>
        <dbReference type="ARBA" id="ARBA00038063"/>
    </source>
</evidence>
<keyword evidence="12" id="KW-1185">Reference proteome</keyword>
<protein>
    <recommendedName>
        <fullName evidence="7 8">Peptidyl-tRNA hydrolase</fullName>
        <shortName evidence="8">Pth</shortName>
        <ecNumber evidence="1 8">3.1.1.29</ecNumber>
    </recommendedName>
</protein>
<feature type="active site" description="Proton acceptor" evidence="8">
    <location>
        <position position="19"/>
    </location>
</feature>
<comment type="subcellular location">
    <subcellularLocation>
        <location evidence="8">Cytoplasm</location>
    </subcellularLocation>
</comment>
<keyword evidence="8" id="KW-0963">Cytoplasm</keyword>
<keyword evidence="2 8" id="KW-0820">tRNA-binding</keyword>
<evidence type="ECO:0000256" key="7">
    <source>
        <dbReference type="ARBA" id="ARBA00050038"/>
    </source>
</evidence>
<dbReference type="OrthoDB" id="9800507at2"/>
<comment type="catalytic activity">
    <reaction evidence="6 8 9">
        <text>an N-acyl-L-alpha-aminoacyl-tRNA + H2O = an N-acyl-L-amino acid + a tRNA + H(+)</text>
        <dbReference type="Rhea" id="RHEA:54448"/>
        <dbReference type="Rhea" id="RHEA-COMP:10123"/>
        <dbReference type="Rhea" id="RHEA-COMP:13883"/>
        <dbReference type="ChEBI" id="CHEBI:15377"/>
        <dbReference type="ChEBI" id="CHEBI:15378"/>
        <dbReference type="ChEBI" id="CHEBI:59874"/>
        <dbReference type="ChEBI" id="CHEBI:78442"/>
        <dbReference type="ChEBI" id="CHEBI:138191"/>
        <dbReference type="EC" id="3.1.1.29"/>
    </reaction>
</comment>
<feature type="site" description="Discriminates between blocked and unblocked aminoacyl-tRNA" evidence="8">
    <location>
        <position position="9"/>
    </location>
</feature>
<dbReference type="PANTHER" id="PTHR17224:SF1">
    <property type="entry name" value="PEPTIDYL-TRNA HYDROLASE"/>
    <property type="match status" value="1"/>
</dbReference>
<dbReference type="NCBIfam" id="TIGR00447">
    <property type="entry name" value="pth"/>
    <property type="match status" value="1"/>
</dbReference>
<dbReference type="FunFam" id="3.40.50.1470:FF:000001">
    <property type="entry name" value="Peptidyl-tRNA hydrolase"/>
    <property type="match status" value="1"/>
</dbReference>
<evidence type="ECO:0000256" key="4">
    <source>
        <dbReference type="ARBA" id="ARBA00022884"/>
    </source>
</evidence>
<keyword evidence="3 8" id="KW-0378">Hydrolase</keyword>
<comment type="subunit">
    <text evidence="8">Monomer.</text>
</comment>